<dbReference type="SUPFAM" id="SSF56784">
    <property type="entry name" value="HAD-like"/>
    <property type="match status" value="1"/>
</dbReference>
<dbReference type="OrthoDB" id="9805604at2"/>
<keyword evidence="8" id="KW-0378">Hydrolase</keyword>
<keyword evidence="13" id="KW-1185">Reference proteome</keyword>
<gene>
    <name evidence="12" type="ORF">SAMN02745220_00215</name>
</gene>
<evidence type="ECO:0000313" key="13">
    <source>
        <dbReference type="Proteomes" id="UP000184603"/>
    </source>
</evidence>
<dbReference type="InterPro" id="IPR010023">
    <property type="entry name" value="KdsC_fam"/>
</dbReference>
<keyword evidence="10" id="KW-0448">Lipopolysaccharide biosynthesis</keyword>
<comment type="cofactor">
    <cofactor evidence="2">
        <name>Mg(2+)</name>
        <dbReference type="ChEBI" id="CHEBI:18420"/>
    </cofactor>
</comment>
<dbReference type="CDD" id="cd01630">
    <property type="entry name" value="HAD_KDO-like"/>
    <property type="match status" value="1"/>
</dbReference>
<proteinExistence type="inferred from homology"/>
<evidence type="ECO:0000256" key="4">
    <source>
        <dbReference type="ARBA" id="ARBA00011881"/>
    </source>
</evidence>
<dbReference type="EMBL" id="FRFE01000001">
    <property type="protein sequence ID" value="SHO42921.1"/>
    <property type="molecule type" value="Genomic_DNA"/>
</dbReference>
<dbReference type="SFLD" id="SFLDS00003">
    <property type="entry name" value="Haloacid_Dehalogenase"/>
    <property type="match status" value="1"/>
</dbReference>
<dbReference type="InterPro" id="IPR050793">
    <property type="entry name" value="CMP-NeuNAc_synthase"/>
</dbReference>
<dbReference type="GO" id="GO:0009103">
    <property type="term" value="P:lipopolysaccharide biosynthetic process"/>
    <property type="evidence" value="ECO:0007669"/>
    <property type="project" value="UniProtKB-KW"/>
</dbReference>
<evidence type="ECO:0000256" key="11">
    <source>
        <dbReference type="ARBA" id="ARBA00031051"/>
    </source>
</evidence>
<evidence type="ECO:0000256" key="10">
    <source>
        <dbReference type="ARBA" id="ARBA00022985"/>
    </source>
</evidence>
<dbReference type="InterPro" id="IPR036412">
    <property type="entry name" value="HAD-like_sf"/>
</dbReference>
<dbReference type="Proteomes" id="UP000184603">
    <property type="component" value="Unassembled WGS sequence"/>
</dbReference>
<organism evidence="12 13">
    <name type="scientific">Desulfopila aestuarii DSM 18488</name>
    <dbReference type="NCBI Taxonomy" id="1121416"/>
    <lineage>
        <taxon>Bacteria</taxon>
        <taxon>Pseudomonadati</taxon>
        <taxon>Thermodesulfobacteriota</taxon>
        <taxon>Desulfobulbia</taxon>
        <taxon>Desulfobulbales</taxon>
        <taxon>Desulfocapsaceae</taxon>
        <taxon>Desulfopila</taxon>
    </lineage>
</organism>
<evidence type="ECO:0000256" key="7">
    <source>
        <dbReference type="ARBA" id="ARBA00022723"/>
    </source>
</evidence>
<evidence type="ECO:0000256" key="9">
    <source>
        <dbReference type="ARBA" id="ARBA00022842"/>
    </source>
</evidence>
<evidence type="ECO:0000256" key="5">
    <source>
        <dbReference type="ARBA" id="ARBA00013066"/>
    </source>
</evidence>
<keyword evidence="9" id="KW-0460">Magnesium</keyword>
<evidence type="ECO:0000256" key="2">
    <source>
        <dbReference type="ARBA" id="ARBA00001946"/>
    </source>
</evidence>
<evidence type="ECO:0000256" key="1">
    <source>
        <dbReference type="ARBA" id="ARBA00000898"/>
    </source>
</evidence>
<dbReference type="SFLD" id="SFLDG01138">
    <property type="entry name" value="C1.6.2:_Deoxy-d-mannose-octulo"/>
    <property type="match status" value="1"/>
</dbReference>
<dbReference type="Pfam" id="PF08282">
    <property type="entry name" value="Hydrolase_3"/>
    <property type="match status" value="1"/>
</dbReference>
<evidence type="ECO:0000313" key="12">
    <source>
        <dbReference type="EMBL" id="SHO42921.1"/>
    </source>
</evidence>
<dbReference type="EC" id="3.1.3.45" evidence="5"/>
<evidence type="ECO:0000256" key="8">
    <source>
        <dbReference type="ARBA" id="ARBA00022801"/>
    </source>
</evidence>
<comment type="subunit">
    <text evidence="4">Homotetramer.</text>
</comment>
<dbReference type="GO" id="GO:0019143">
    <property type="term" value="F:3-deoxy-manno-octulosonate-8-phosphatase activity"/>
    <property type="evidence" value="ECO:0007669"/>
    <property type="project" value="UniProtKB-EC"/>
</dbReference>
<evidence type="ECO:0000256" key="6">
    <source>
        <dbReference type="ARBA" id="ARBA00020092"/>
    </source>
</evidence>
<dbReference type="GO" id="GO:0046872">
    <property type="term" value="F:metal ion binding"/>
    <property type="evidence" value="ECO:0007669"/>
    <property type="project" value="UniProtKB-KW"/>
</dbReference>
<dbReference type="SFLD" id="SFLDG01136">
    <property type="entry name" value="C1.6:_Phosphoserine_Phosphatas"/>
    <property type="match status" value="1"/>
</dbReference>
<keyword evidence="7" id="KW-0479">Metal-binding</keyword>
<reference evidence="12 13" key="1">
    <citation type="submission" date="2016-12" db="EMBL/GenBank/DDBJ databases">
        <authorList>
            <person name="Song W.-J."/>
            <person name="Kurnit D.M."/>
        </authorList>
    </citation>
    <scope>NUCLEOTIDE SEQUENCE [LARGE SCALE GENOMIC DNA]</scope>
    <source>
        <strain evidence="12 13">DSM 18488</strain>
    </source>
</reference>
<dbReference type="Gene3D" id="3.40.50.1000">
    <property type="entry name" value="HAD superfamily/HAD-like"/>
    <property type="match status" value="1"/>
</dbReference>
<protein>
    <recommendedName>
        <fullName evidence="6">3-deoxy-D-manno-octulosonate 8-phosphate phosphatase KdsC</fullName>
        <ecNumber evidence="5">3.1.3.45</ecNumber>
    </recommendedName>
    <alternativeName>
        <fullName evidence="11">KDO 8-P phosphatase</fullName>
    </alternativeName>
</protein>
<dbReference type="RefSeq" id="WP_084553313.1">
    <property type="nucleotide sequence ID" value="NZ_FRFE01000001.1"/>
</dbReference>
<dbReference type="STRING" id="1121416.SAMN02745220_00215"/>
<comment type="catalytic activity">
    <reaction evidence="1">
        <text>3-deoxy-alpha-D-manno-2-octulosonate-8-phosphate + H2O = 3-deoxy-alpha-D-manno-oct-2-ulosonate + phosphate</text>
        <dbReference type="Rhea" id="RHEA:11500"/>
        <dbReference type="ChEBI" id="CHEBI:15377"/>
        <dbReference type="ChEBI" id="CHEBI:43474"/>
        <dbReference type="ChEBI" id="CHEBI:85985"/>
        <dbReference type="ChEBI" id="CHEBI:85986"/>
        <dbReference type="EC" id="3.1.3.45"/>
    </reaction>
</comment>
<sequence length="216" mass="23522">MTEPCTPNLPKEGEYLSDCDVMDGYRQKARERGENTLPAGASSLAIERAKGIRLLLLDVDGVLTDGTLLYSSSGAEYKAFNTQDGFGITLLRQAGIECGIITARKSEMVQRRAEELKMQHIYQGARKKNEAFRAILKATGFKPVEVAYMGDDWLDLVLLQQVGLALAPANGAVQVKERAHYVTPRTGGNGAVRDACDLLLSAKGELQKLLQSYSLG</sequence>
<name>A0A1M7XW32_9BACT</name>
<dbReference type="PANTHER" id="PTHR21485:SF6">
    <property type="entry name" value="N-ACYLNEURAMINATE CYTIDYLYLTRANSFERASE-RELATED"/>
    <property type="match status" value="1"/>
</dbReference>
<evidence type="ECO:0000256" key="3">
    <source>
        <dbReference type="ARBA" id="ARBA00005893"/>
    </source>
</evidence>
<dbReference type="FunFam" id="3.40.50.1000:FF:000029">
    <property type="entry name" value="3-deoxy-D-manno-octulosonate 8-phosphate phosphatase KdsC"/>
    <property type="match status" value="1"/>
</dbReference>
<dbReference type="NCBIfam" id="TIGR01670">
    <property type="entry name" value="KdsC-phosphatas"/>
    <property type="match status" value="1"/>
</dbReference>
<dbReference type="AlphaFoldDB" id="A0A1M7XW32"/>
<dbReference type="GO" id="GO:0008781">
    <property type="term" value="F:N-acylneuraminate cytidylyltransferase activity"/>
    <property type="evidence" value="ECO:0007669"/>
    <property type="project" value="TreeGrafter"/>
</dbReference>
<comment type="similarity">
    <text evidence="3">Belongs to the KdsC family.</text>
</comment>
<dbReference type="PANTHER" id="PTHR21485">
    <property type="entry name" value="HAD SUPERFAMILY MEMBERS CMAS AND KDSC"/>
    <property type="match status" value="1"/>
</dbReference>
<accession>A0A1M7XW32</accession>
<dbReference type="InterPro" id="IPR023214">
    <property type="entry name" value="HAD_sf"/>
</dbReference>